<dbReference type="AlphaFoldDB" id="A0A4P2QIJ2"/>
<dbReference type="SMART" id="SM00824">
    <property type="entry name" value="PKS_TE"/>
    <property type="match status" value="1"/>
</dbReference>
<comment type="similarity">
    <text evidence="1">Belongs to the thioesterase family.</text>
</comment>
<evidence type="ECO:0000259" key="3">
    <source>
        <dbReference type="SMART" id="SM00824"/>
    </source>
</evidence>
<feature type="domain" description="Thioesterase TesA-like" evidence="3">
    <location>
        <begin position="21"/>
        <end position="245"/>
    </location>
</feature>
<dbReference type="RefSeq" id="WP_129573861.1">
    <property type="nucleotide sequence ID" value="NZ_CP012672.1"/>
</dbReference>
<reference evidence="4 5" key="1">
    <citation type="submission" date="2015-09" db="EMBL/GenBank/DDBJ databases">
        <title>Sorangium comparison.</title>
        <authorList>
            <person name="Zaburannyi N."/>
            <person name="Bunk B."/>
            <person name="Overmann J."/>
            <person name="Mueller R."/>
        </authorList>
    </citation>
    <scope>NUCLEOTIDE SEQUENCE [LARGE SCALE GENOMIC DNA]</scope>
    <source>
        <strain evidence="4 5">So ce836</strain>
    </source>
</reference>
<gene>
    <name evidence="4" type="ORF">SOCE836_018430</name>
</gene>
<dbReference type="InterPro" id="IPR012223">
    <property type="entry name" value="TEII"/>
</dbReference>
<dbReference type="Proteomes" id="UP000295497">
    <property type="component" value="Chromosome"/>
</dbReference>
<evidence type="ECO:0000256" key="2">
    <source>
        <dbReference type="ARBA" id="ARBA00022801"/>
    </source>
</evidence>
<evidence type="ECO:0000313" key="5">
    <source>
        <dbReference type="Proteomes" id="UP000295497"/>
    </source>
</evidence>
<evidence type="ECO:0000256" key="1">
    <source>
        <dbReference type="ARBA" id="ARBA00007169"/>
    </source>
</evidence>
<accession>A0A4P2QIJ2</accession>
<dbReference type="InterPro" id="IPR029058">
    <property type="entry name" value="AB_hydrolase_fold"/>
</dbReference>
<protein>
    <submittedName>
        <fullName evidence="4">Thioesterase</fullName>
    </submittedName>
</protein>
<evidence type="ECO:0000313" key="4">
    <source>
        <dbReference type="EMBL" id="AUX29750.1"/>
    </source>
</evidence>
<dbReference type="GO" id="GO:0016787">
    <property type="term" value="F:hydrolase activity"/>
    <property type="evidence" value="ECO:0007669"/>
    <property type="project" value="UniProtKB-KW"/>
</dbReference>
<dbReference type="PANTHER" id="PTHR11487">
    <property type="entry name" value="THIOESTERASE"/>
    <property type="match status" value="1"/>
</dbReference>
<dbReference type="Pfam" id="PF00975">
    <property type="entry name" value="Thioesterase"/>
    <property type="match status" value="1"/>
</dbReference>
<name>A0A4P2QIJ2_SORCE</name>
<organism evidence="4 5">
    <name type="scientific">Sorangium cellulosum</name>
    <name type="common">Polyangium cellulosum</name>
    <dbReference type="NCBI Taxonomy" id="56"/>
    <lineage>
        <taxon>Bacteria</taxon>
        <taxon>Pseudomonadati</taxon>
        <taxon>Myxococcota</taxon>
        <taxon>Polyangia</taxon>
        <taxon>Polyangiales</taxon>
        <taxon>Polyangiaceae</taxon>
        <taxon>Sorangium</taxon>
    </lineage>
</organism>
<dbReference type="PANTHER" id="PTHR11487:SF0">
    <property type="entry name" value="S-ACYL FATTY ACID SYNTHASE THIOESTERASE, MEDIUM CHAIN"/>
    <property type="match status" value="1"/>
</dbReference>
<keyword evidence="2" id="KW-0378">Hydrolase</keyword>
<dbReference type="InterPro" id="IPR001031">
    <property type="entry name" value="Thioesterase"/>
</dbReference>
<dbReference type="SUPFAM" id="SSF53474">
    <property type="entry name" value="alpha/beta-Hydrolases"/>
    <property type="match status" value="1"/>
</dbReference>
<dbReference type="Gene3D" id="3.40.50.1820">
    <property type="entry name" value="alpha/beta hydrolase"/>
    <property type="match status" value="1"/>
</dbReference>
<sequence length="251" mass="28156">MEKNPWLSHRTARTDAKLRLFCFPYAGAGGAIYRDWAKSLPAHIDVCPVEPPGRFARSKEKQPRSMSEFIDGIERGLDDMLDLPFACFGYSLGALMAFEWARSLRRRRGIEPRCMVVAASRAPHVPARLPPISHLPASEFLRRVQQRYGAFDRVIQEDPELLQLVGKIMQVDLEVLERYECRDEAPFTCPFTAIGGTDDPGAKREDLDAWGSHTVGGCDVRMVDGDHFFIRTRGQELLDIVRSAVQAPGAA</sequence>
<dbReference type="EMBL" id="CP012672">
    <property type="protein sequence ID" value="AUX29750.1"/>
    <property type="molecule type" value="Genomic_DNA"/>
</dbReference>
<dbReference type="GO" id="GO:0008610">
    <property type="term" value="P:lipid biosynthetic process"/>
    <property type="evidence" value="ECO:0007669"/>
    <property type="project" value="TreeGrafter"/>
</dbReference>
<dbReference type="InterPro" id="IPR020802">
    <property type="entry name" value="TesA-like"/>
</dbReference>
<proteinExistence type="inferred from homology"/>